<dbReference type="RefSeq" id="WP_105483139.1">
    <property type="nucleotide sequence ID" value="NZ_NIGF01000005.1"/>
</dbReference>
<feature type="chain" id="PRO_5015561530" evidence="1">
    <location>
        <begin position="28"/>
        <end position="178"/>
    </location>
</feature>
<reference evidence="2 3" key="1">
    <citation type="journal article" date="2018" name="Syst. Appl. Microbiol.">
        <title>Abditibacterium utsteinense sp. nov., the first cultivated member of candidate phylum FBP, isolated from ice-free Antarctic soil samples.</title>
        <authorList>
            <person name="Tahon G."/>
            <person name="Tytgat B."/>
            <person name="Lebbe L."/>
            <person name="Carlier A."/>
            <person name="Willems A."/>
        </authorList>
    </citation>
    <scope>NUCLEOTIDE SEQUENCE [LARGE SCALE GENOMIC DNA]</scope>
    <source>
        <strain evidence="2 3">LMG 29911</strain>
    </source>
</reference>
<dbReference type="OrthoDB" id="1437577at2"/>
<feature type="signal peptide" evidence="1">
    <location>
        <begin position="1"/>
        <end position="27"/>
    </location>
</feature>
<evidence type="ECO:0000313" key="3">
    <source>
        <dbReference type="Proteomes" id="UP000237684"/>
    </source>
</evidence>
<evidence type="ECO:0000313" key="2">
    <source>
        <dbReference type="EMBL" id="PQV64343.1"/>
    </source>
</evidence>
<proteinExistence type="predicted"/>
<sequence length="178" mass="19066">MKFPSFFVAGVVFASTLMPLATPVVLAAPAPTFTSKKDGYAIYLPGKPQAGSRKMALPNMGQMTVNFISVSKPPVAFVVIPMRLPGTPKGASVNQFLDGVERGFTMSTAAKLLSRKKISLGGTPGREILVQAGQNLMRGRFFVKGNRSYQVIAVSPKNGQAKYSAQIAQVLNSFRLLN</sequence>
<keyword evidence="1" id="KW-0732">Signal</keyword>
<keyword evidence="3" id="KW-1185">Reference proteome</keyword>
<protein>
    <submittedName>
        <fullName evidence="2">Uncharacterized protein</fullName>
    </submittedName>
</protein>
<name>A0A2S8SU63_9BACT</name>
<gene>
    <name evidence="2" type="ORF">B1R32_10524</name>
</gene>
<dbReference type="Proteomes" id="UP000237684">
    <property type="component" value="Unassembled WGS sequence"/>
</dbReference>
<accession>A0A2S8SU63</accession>
<comment type="caution">
    <text evidence="2">The sequence shown here is derived from an EMBL/GenBank/DDBJ whole genome shotgun (WGS) entry which is preliminary data.</text>
</comment>
<dbReference type="Gene3D" id="3.40.1000.10">
    <property type="entry name" value="Mog1/PsbP, alpha/beta/alpha sandwich"/>
    <property type="match status" value="1"/>
</dbReference>
<evidence type="ECO:0000256" key="1">
    <source>
        <dbReference type="SAM" id="SignalP"/>
    </source>
</evidence>
<dbReference type="EMBL" id="NIGF01000005">
    <property type="protein sequence ID" value="PQV64343.1"/>
    <property type="molecule type" value="Genomic_DNA"/>
</dbReference>
<dbReference type="AlphaFoldDB" id="A0A2S8SU63"/>
<organism evidence="2 3">
    <name type="scientific">Abditibacterium utsteinense</name>
    <dbReference type="NCBI Taxonomy" id="1960156"/>
    <lineage>
        <taxon>Bacteria</taxon>
        <taxon>Pseudomonadati</taxon>
        <taxon>Abditibacteriota</taxon>
        <taxon>Abditibacteriia</taxon>
        <taxon>Abditibacteriales</taxon>
        <taxon>Abditibacteriaceae</taxon>
        <taxon>Abditibacterium</taxon>
    </lineage>
</organism>
<dbReference type="InParanoid" id="A0A2S8SU63"/>